<dbReference type="Proteomes" id="UP000736335">
    <property type="component" value="Unassembled WGS sequence"/>
</dbReference>
<reference evidence="1" key="1">
    <citation type="journal article" date="2020" name="Nat. Commun.">
        <title>Large-scale genome sequencing of mycorrhizal fungi provides insights into the early evolution of symbiotic traits.</title>
        <authorList>
            <person name="Miyauchi S."/>
            <person name="Kiss E."/>
            <person name="Kuo A."/>
            <person name="Drula E."/>
            <person name="Kohler A."/>
            <person name="Sanchez-Garcia M."/>
            <person name="Morin E."/>
            <person name="Andreopoulos B."/>
            <person name="Barry K.W."/>
            <person name="Bonito G."/>
            <person name="Buee M."/>
            <person name="Carver A."/>
            <person name="Chen C."/>
            <person name="Cichocki N."/>
            <person name="Clum A."/>
            <person name="Culley D."/>
            <person name="Crous P.W."/>
            <person name="Fauchery L."/>
            <person name="Girlanda M."/>
            <person name="Hayes R.D."/>
            <person name="Keri Z."/>
            <person name="LaButti K."/>
            <person name="Lipzen A."/>
            <person name="Lombard V."/>
            <person name="Magnuson J."/>
            <person name="Maillard F."/>
            <person name="Murat C."/>
            <person name="Nolan M."/>
            <person name="Ohm R.A."/>
            <person name="Pangilinan J."/>
            <person name="Pereira M.F."/>
            <person name="Perotto S."/>
            <person name="Peter M."/>
            <person name="Pfister S."/>
            <person name="Riley R."/>
            <person name="Sitrit Y."/>
            <person name="Stielow J.B."/>
            <person name="Szollosi G."/>
            <person name="Zifcakova L."/>
            <person name="Stursova M."/>
            <person name="Spatafora J.W."/>
            <person name="Tedersoo L."/>
            <person name="Vaario L.M."/>
            <person name="Yamada A."/>
            <person name="Yan M."/>
            <person name="Wang P."/>
            <person name="Xu J."/>
            <person name="Bruns T."/>
            <person name="Baldrian P."/>
            <person name="Vilgalys R."/>
            <person name="Dunand C."/>
            <person name="Henrissat B."/>
            <person name="Grigoriev I.V."/>
            <person name="Hibbett D."/>
            <person name="Nagy L.G."/>
            <person name="Martin F.M."/>
        </authorList>
    </citation>
    <scope>NUCLEOTIDE SEQUENCE</scope>
    <source>
        <strain evidence="1">UH-Tt-Lm1</strain>
    </source>
</reference>
<name>A0A9P6HAE8_9AGAM</name>
<sequence>MSGGQFNDTDGFFGGTHVARVKLFFSFNHDDVEYPCALVEWFERVADSPEEETGMWLVRPELTPNDTQHASVIHLDTVLRGIHLLPYFGDQFVPGELHYSTTLDNFCYFYVNKYIDYHAFETVF</sequence>
<accession>A0A9P6HAE8</accession>
<dbReference type="AlphaFoldDB" id="A0A9P6HAE8"/>
<comment type="caution">
    <text evidence="1">The sequence shown here is derived from an EMBL/GenBank/DDBJ whole genome shotgun (WGS) entry which is preliminary data.</text>
</comment>
<proteinExistence type="predicted"/>
<organism evidence="1 2">
    <name type="scientific">Thelephora terrestris</name>
    <dbReference type="NCBI Taxonomy" id="56493"/>
    <lineage>
        <taxon>Eukaryota</taxon>
        <taxon>Fungi</taxon>
        <taxon>Dikarya</taxon>
        <taxon>Basidiomycota</taxon>
        <taxon>Agaricomycotina</taxon>
        <taxon>Agaricomycetes</taxon>
        <taxon>Thelephorales</taxon>
        <taxon>Thelephoraceae</taxon>
        <taxon>Thelephora</taxon>
    </lineage>
</organism>
<evidence type="ECO:0000313" key="2">
    <source>
        <dbReference type="Proteomes" id="UP000736335"/>
    </source>
</evidence>
<protein>
    <submittedName>
        <fullName evidence="1">Uncharacterized protein</fullName>
    </submittedName>
</protein>
<dbReference type="EMBL" id="WIUZ02000012">
    <property type="protein sequence ID" value="KAF9782527.1"/>
    <property type="molecule type" value="Genomic_DNA"/>
</dbReference>
<dbReference type="OrthoDB" id="3187773at2759"/>
<reference evidence="1" key="2">
    <citation type="submission" date="2020-11" db="EMBL/GenBank/DDBJ databases">
        <authorList>
            <consortium name="DOE Joint Genome Institute"/>
            <person name="Kuo A."/>
            <person name="Miyauchi S."/>
            <person name="Kiss E."/>
            <person name="Drula E."/>
            <person name="Kohler A."/>
            <person name="Sanchez-Garcia M."/>
            <person name="Andreopoulos B."/>
            <person name="Barry K.W."/>
            <person name="Bonito G."/>
            <person name="Buee M."/>
            <person name="Carver A."/>
            <person name="Chen C."/>
            <person name="Cichocki N."/>
            <person name="Clum A."/>
            <person name="Culley D."/>
            <person name="Crous P.W."/>
            <person name="Fauchery L."/>
            <person name="Girlanda M."/>
            <person name="Hayes R."/>
            <person name="Keri Z."/>
            <person name="Labutti K."/>
            <person name="Lipzen A."/>
            <person name="Lombard V."/>
            <person name="Magnuson J."/>
            <person name="Maillard F."/>
            <person name="Morin E."/>
            <person name="Murat C."/>
            <person name="Nolan M."/>
            <person name="Ohm R."/>
            <person name="Pangilinan J."/>
            <person name="Pereira M."/>
            <person name="Perotto S."/>
            <person name="Peter M."/>
            <person name="Riley R."/>
            <person name="Sitrit Y."/>
            <person name="Stielow B."/>
            <person name="Szollosi G."/>
            <person name="Zifcakova L."/>
            <person name="Stursova M."/>
            <person name="Spatafora J.W."/>
            <person name="Tedersoo L."/>
            <person name="Vaario L.-M."/>
            <person name="Yamada A."/>
            <person name="Yan M."/>
            <person name="Wang P."/>
            <person name="Xu J."/>
            <person name="Bruns T."/>
            <person name="Baldrian P."/>
            <person name="Vilgalys R."/>
            <person name="Henrissat B."/>
            <person name="Grigoriev I.V."/>
            <person name="Hibbett D."/>
            <person name="Nagy L.G."/>
            <person name="Martin F.M."/>
        </authorList>
    </citation>
    <scope>NUCLEOTIDE SEQUENCE</scope>
    <source>
        <strain evidence="1">UH-Tt-Lm1</strain>
    </source>
</reference>
<gene>
    <name evidence="1" type="ORF">BJ322DRAFT_225132</name>
</gene>
<keyword evidence="2" id="KW-1185">Reference proteome</keyword>
<evidence type="ECO:0000313" key="1">
    <source>
        <dbReference type="EMBL" id="KAF9782527.1"/>
    </source>
</evidence>